<proteinExistence type="predicted"/>
<dbReference type="Proteomes" id="UP000288216">
    <property type="component" value="Unassembled WGS sequence"/>
</dbReference>
<feature type="region of interest" description="Disordered" evidence="1">
    <location>
        <begin position="74"/>
        <end position="119"/>
    </location>
</feature>
<evidence type="ECO:0000256" key="1">
    <source>
        <dbReference type="SAM" id="MobiDB-lite"/>
    </source>
</evidence>
<comment type="caution">
    <text evidence="2">The sequence shown here is derived from an EMBL/GenBank/DDBJ whole genome shotgun (WGS) entry which is preliminary data.</text>
</comment>
<keyword evidence="3" id="KW-1185">Reference proteome</keyword>
<organism evidence="2 3">
    <name type="scientific">Scyliorhinus torazame</name>
    <name type="common">Cloudy catshark</name>
    <name type="synonym">Catulus torazame</name>
    <dbReference type="NCBI Taxonomy" id="75743"/>
    <lineage>
        <taxon>Eukaryota</taxon>
        <taxon>Metazoa</taxon>
        <taxon>Chordata</taxon>
        <taxon>Craniata</taxon>
        <taxon>Vertebrata</taxon>
        <taxon>Chondrichthyes</taxon>
        <taxon>Elasmobranchii</taxon>
        <taxon>Galeomorphii</taxon>
        <taxon>Galeoidea</taxon>
        <taxon>Carcharhiniformes</taxon>
        <taxon>Scyliorhinidae</taxon>
        <taxon>Scyliorhinus</taxon>
    </lineage>
</organism>
<evidence type="ECO:0000313" key="2">
    <source>
        <dbReference type="EMBL" id="GCB80987.1"/>
    </source>
</evidence>
<feature type="compositionally biased region" description="Low complexity" evidence="1">
    <location>
        <begin position="43"/>
        <end position="55"/>
    </location>
</feature>
<reference evidence="2 3" key="1">
    <citation type="journal article" date="2018" name="Nat. Ecol. Evol.">
        <title>Shark genomes provide insights into elasmobranch evolution and the origin of vertebrates.</title>
        <authorList>
            <person name="Hara Y"/>
            <person name="Yamaguchi K"/>
            <person name="Onimaru K"/>
            <person name="Kadota M"/>
            <person name="Koyanagi M"/>
            <person name="Keeley SD"/>
            <person name="Tatsumi K"/>
            <person name="Tanaka K"/>
            <person name="Motone F"/>
            <person name="Kageyama Y"/>
            <person name="Nozu R"/>
            <person name="Adachi N"/>
            <person name="Nishimura O"/>
            <person name="Nakagawa R"/>
            <person name="Tanegashima C"/>
            <person name="Kiyatake I"/>
            <person name="Matsumoto R"/>
            <person name="Murakumo K"/>
            <person name="Nishida K"/>
            <person name="Terakita A"/>
            <person name="Kuratani S"/>
            <person name="Sato K"/>
            <person name="Hyodo S Kuraku.S."/>
        </authorList>
    </citation>
    <scope>NUCLEOTIDE SEQUENCE [LARGE SCALE GENOMIC DNA]</scope>
</reference>
<accession>A0A401Q6N1</accession>
<sequence>MFYVPYSNDFRTQEASISAMLVVLDFVADVHLTVACLLGSLPGDNGSDNDSNSSGEGIGPALPSQLCRLAVEEDEDAVGPPLPPGYGKLQCETDDEEEDEEEDDEDEVSEVISVAGPSI</sequence>
<dbReference type="STRING" id="75743.A0A401Q6N1"/>
<evidence type="ECO:0000313" key="3">
    <source>
        <dbReference type="Proteomes" id="UP000288216"/>
    </source>
</evidence>
<dbReference type="EMBL" id="BFAA01025116">
    <property type="protein sequence ID" value="GCB80987.1"/>
    <property type="molecule type" value="Genomic_DNA"/>
</dbReference>
<dbReference type="AlphaFoldDB" id="A0A401Q6N1"/>
<name>A0A401Q6N1_SCYTO</name>
<feature type="region of interest" description="Disordered" evidence="1">
    <location>
        <begin position="41"/>
        <end position="62"/>
    </location>
</feature>
<gene>
    <name evidence="2" type="ORF">scyTo_0022953</name>
</gene>
<feature type="compositionally biased region" description="Acidic residues" evidence="1">
    <location>
        <begin position="92"/>
        <end position="109"/>
    </location>
</feature>
<protein>
    <submittedName>
        <fullName evidence="2">Uncharacterized protein</fullName>
    </submittedName>
</protein>